<proteinExistence type="predicted"/>
<protein>
    <recommendedName>
        <fullName evidence="4">CCHC-type domain-containing protein</fullName>
    </recommendedName>
</protein>
<feature type="region of interest" description="Disordered" evidence="3">
    <location>
        <begin position="496"/>
        <end position="568"/>
    </location>
</feature>
<evidence type="ECO:0000256" key="3">
    <source>
        <dbReference type="SAM" id="MobiDB-lite"/>
    </source>
</evidence>
<keyword evidence="6" id="KW-1185">Reference proteome</keyword>
<feature type="compositionally biased region" description="Basic and acidic residues" evidence="3">
    <location>
        <begin position="123"/>
        <end position="141"/>
    </location>
</feature>
<feature type="compositionally biased region" description="Basic and acidic residues" evidence="3">
    <location>
        <begin position="62"/>
        <end position="72"/>
    </location>
</feature>
<keyword evidence="2" id="KW-0479">Metal-binding</keyword>
<evidence type="ECO:0000313" key="6">
    <source>
        <dbReference type="Proteomes" id="UP001556367"/>
    </source>
</evidence>
<dbReference type="SUPFAM" id="SSF57756">
    <property type="entry name" value="Retrovirus zinc finger-like domains"/>
    <property type="match status" value="1"/>
</dbReference>
<feature type="compositionally biased region" description="Low complexity" evidence="3">
    <location>
        <begin position="289"/>
        <end position="305"/>
    </location>
</feature>
<organism evidence="5 6">
    <name type="scientific">Hohenbuehelia grisea</name>
    <dbReference type="NCBI Taxonomy" id="104357"/>
    <lineage>
        <taxon>Eukaryota</taxon>
        <taxon>Fungi</taxon>
        <taxon>Dikarya</taxon>
        <taxon>Basidiomycota</taxon>
        <taxon>Agaricomycotina</taxon>
        <taxon>Agaricomycetes</taxon>
        <taxon>Agaricomycetidae</taxon>
        <taxon>Agaricales</taxon>
        <taxon>Pleurotineae</taxon>
        <taxon>Pleurotaceae</taxon>
        <taxon>Hohenbuehelia</taxon>
    </lineage>
</organism>
<sequence>MELPPSASPHRRYSDVVAARVPDDGSNTSSENPFDTSRLPNINFYENSQFHAPGAYTSEPEPTEKAWTEVRNKKPKKPLNSELNSEQSRTVREAEAGMTPADKNLIKKRNQMLHNDAHGQGSYEKHGESSHVRKGKGRDPNEWGNLDLSEGEKDPEAQAEALKTWNEVRDGQYKAGTAKDKQTGYVPHGESDRIRNLEDQVAVLKRLLEESRKKPEMAVPEPSISQRTKKHTTIGDKAPKLTSASVAPENPLRPSDQMGSRSFMGSVIKPTRPSQKRRVWQGPSDDDSSSSSSSSSYDEFSSSSNDGDEPHSRKTKKSKKHTKKPKCLLKPVPPEKYSGEINIQVYKKFIKDSLAYLKDGRVPEKRRVDILSRYLGGQAYTFYARSVDPSNERWDTKRFFDELFDYIFPVDFITHQCGKLESCMQQNKTVKQYTLELNELFALIDETSERTMVNKLWHGLRYTIEASLWTEGLNPETATWDEVVITASRLEQYEQVHRRREHENNNRSRHPSNQGSSPNPGPSKSRQRGNGPKQRGGKPFRSGNRFNSNSNQSRPKGNGADSNQHKPKLSNKQMDELQAAGKCFNCHEVGHVSRHCPKTNNVGGSGSRRPPGMGSAAIGVDLNEIEDLRVEADAPDVLETMSIGFISYDMSQLTMRDDDKALPKWKPPREVGDALVPW</sequence>
<feature type="compositionally biased region" description="Polar residues" evidence="3">
    <location>
        <begin position="25"/>
        <end position="50"/>
    </location>
</feature>
<feature type="compositionally biased region" description="Basic residues" evidence="3">
    <location>
        <begin position="313"/>
        <end position="327"/>
    </location>
</feature>
<evidence type="ECO:0000256" key="2">
    <source>
        <dbReference type="PROSITE-ProRule" id="PRU00047"/>
    </source>
</evidence>
<evidence type="ECO:0000256" key="1">
    <source>
        <dbReference type="ARBA" id="ARBA00022664"/>
    </source>
</evidence>
<dbReference type="Gene3D" id="4.10.60.10">
    <property type="entry name" value="Zinc finger, CCHC-type"/>
    <property type="match status" value="1"/>
</dbReference>
<name>A0ABR3J6J1_9AGAR</name>
<feature type="region of interest" description="Disordered" evidence="3">
    <location>
        <begin position="208"/>
        <end position="331"/>
    </location>
</feature>
<dbReference type="SMART" id="SM00343">
    <property type="entry name" value="ZnF_C2HC"/>
    <property type="match status" value="1"/>
</dbReference>
<dbReference type="InterPro" id="IPR001878">
    <property type="entry name" value="Znf_CCHC"/>
</dbReference>
<feature type="compositionally biased region" description="Low complexity" evidence="3">
    <location>
        <begin position="541"/>
        <end position="554"/>
    </location>
</feature>
<dbReference type="EMBL" id="JASNQZ010000011">
    <property type="protein sequence ID" value="KAL0951128.1"/>
    <property type="molecule type" value="Genomic_DNA"/>
</dbReference>
<accession>A0ABR3J6J1</accession>
<reference evidence="6" key="1">
    <citation type="submission" date="2024-06" db="EMBL/GenBank/DDBJ databases">
        <title>Multi-omics analyses provide insights into the biosynthesis of the anticancer antibiotic pleurotin in Hohenbuehelia grisea.</title>
        <authorList>
            <person name="Weaver J.A."/>
            <person name="Alberti F."/>
        </authorList>
    </citation>
    <scope>NUCLEOTIDE SEQUENCE [LARGE SCALE GENOMIC DNA]</scope>
    <source>
        <strain evidence="6">T-177</strain>
    </source>
</reference>
<keyword evidence="1" id="KW-0507">mRNA processing</keyword>
<keyword evidence="2" id="KW-0863">Zinc-finger</keyword>
<feature type="compositionally biased region" description="Basic and acidic residues" evidence="3">
    <location>
        <begin position="496"/>
        <end position="506"/>
    </location>
</feature>
<evidence type="ECO:0000259" key="4">
    <source>
        <dbReference type="PROSITE" id="PS50158"/>
    </source>
</evidence>
<dbReference type="PROSITE" id="PS50158">
    <property type="entry name" value="ZF_CCHC"/>
    <property type="match status" value="1"/>
</dbReference>
<gene>
    <name evidence="5" type="ORF">HGRIS_007865</name>
</gene>
<dbReference type="Proteomes" id="UP001556367">
    <property type="component" value="Unassembled WGS sequence"/>
</dbReference>
<feature type="compositionally biased region" description="Basic and acidic residues" evidence="3">
    <location>
        <begin position="166"/>
        <end position="182"/>
    </location>
</feature>
<evidence type="ECO:0000313" key="5">
    <source>
        <dbReference type="EMBL" id="KAL0951128.1"/>
    </source>
</evidence>
<comment type="caution">
    <text evidence="5">The sequence shown here is derived from an EMBL/GenBank/DDBJ whole genome shotgun (WGS) entry which is preliminary data.</text>
</comment>
<dbReference type="InterPro" id="IPR036875">
    <property type="entry name" value="Znf_CCHC_sf"/>
</dbReference>
<keyword evidence="2" id="KW-0862">Zinc</keyword>
<feature type="domain" description="CCHC-type" evidence="4">
    <location>
        <begin position="582"/>
        <end position="598"/>
    </location>
</feature>
<feature type="region of interest" description="Disordered" evidence="3">
    <location>
        <begin position="1"/>
        <end position="193"/>
    </location>
</feature>